<name>A0ABS2QAD6_9BACL</name>
<reference evidence="2 3" key="1">
    <citation type="submission" date="2021-01" db="EMBL/GenBank/DDBJ databases">
        <title>Genomic Encyclopedia of Type Strains, Phase IV (KMG-IV): sequencing the most valuable type-strain genomes for metagenomic binning, comparative biology and taxonomic classification.</title>
        <authorList>
            <person name="Goeker M."/>
        </authorList>
    </citation>
    <scope>NUCLEOTIDE SEQUENCE [LARGE SCALE GENOMIC DNA]</scope>
    <source>
        <strain evidence="2 3">DSM 100968</strain>
    </source>
</reference>
<sequence>MATNTIAASALVMTFDGGNGSDGKQIVITKSFRNIKNGAPYDDLFAVAQKLQPLQKYALISIERNDKIDITA</sequence>
<dbReference type="Pfam" id="PF07872">
    <property type="entry name" value="DUF1659"/>
    <property type="match status" value="1"/>
</dbReference>
<evidence type="ECO:0000313" key="2">
    <source>
        <dbReference type="EMBL" id="MBM7658761.1"/>
    </source>
</evidence>
<protein>
    <recommendedName>
        <fullName evidence="1">DUF1659 domain-containing protein</fullName>
    </recommendedName>
</protein>
<keyword evidence="3" id="KW-1185">Reference proteome</keyword>
<proteinExistence type="predicted"/>
<gene>
    <name evidence="2" type="ORF">JOC27_002223</name>
</gene>
<dbReference type="InterPro" id="IPR012454">
    <property type="entry name" value="DUF1659"/>
</dbReference>
<dbReference type="RefSeq" id="WP_205007316.1">
    <property type="nucleotide sequence ID" value="NZ_CBCRXA010000023.1"/>
</dbReference>
<dbReference type="EMBL" id="JAFBEV010000023">
    <property type="protein sequence ID" value="MBM7658761.1"/>
    <property type="molecule type" value="Genomic_DNA"/>
</dbReference>
<organism evidence="2 3">
    <name type="scientific">Sporolactobacillus spathodeae</name>
    <dbReference type="NCBI Taxonomy" id="1465502"/>
    <lineage>
        <taxon>Bacteria</taxon>
        <taxon>Bacillati</taxon>
        <taxon>Bacillota</taxon>
        <taxon>Bacilli</taxon>
        <taxon>Bacillales</taxon>
        <taxon>Sporolactobacillaceae</taxon>
        <taxon>Sporolactobacillus</taxon>
    </lineage>
</organism>
<dbReference type="Proteomes" id="UP000823201">
    <property type="component" value="Unassembled WGS sequence"/>
</dbReference>
<evidence type="ECO:0000259" key="1">
    <source>
        <dbReference type="Pfam" id="PF07872"/>
    </source>
</evidence>
<comment type="caution">
    <text evidence="2">The sequence shown here is derived from an EMBL/GenBank/DDBJ whole genome shotgun (WGS) entry which is preliminary data.</text>
</comment>
<evidence type="ECO:0000313" key="3">
    <source>
        <dbReference type="Proteomes" id="UP000823201"/>
    </source>
</evidence>
<feature type="domain" description="DUF1659" evidence="1">
    <location>
        <begin position="2"/>
        <end position="71"/>
    </location>
</feature>
<accession>A0ABS2QAD6</accession>